<sequence>MNYQSDLEIHIARINSVWNQGLYDLEKEGIRLRKTLNKSSKETGTKPNYLLEKLYEVDKRHRHMVMRLKTNINWLRTYSIDFENDDPCLN</sequence>
<gene>
    <name evidence="1" type="ORF">METZ01_LOCUS166114</name>
</gene>
<dbReference type="EMBL" id="UINC01029841">
    <property type="protein sequence ID" value="SVB13260.1"/>
    <property type="molecule type" value="Genomic_DNA"/>
</dbReference>
<name>A0A382BHC0_9ZZZZ</name>
<accession>A0A382BHC0</accession>
<evidence type="ECO:0000313" key="1">
    <source>
        <dbReference type="EMBL" id="SVB13260.1"/>
    </source>
</evidence>
<organism evidence="1">
    <name type="scientific">marine metagenome</name>
    <dbReference type="NCBI Taxonomy" id="408172"/>
    <lineage>
        <taxon>unclassified sequences</taxon>
        <taxon>metagenomes</taxon>
        <taxon>ecological metagenomes</taxon>
    </lineage>
</organism>
<protein>
    <submittedName>
        <fullName evidence="1">Uncharacterized protein</fullName>
    </submittedName>
</protein>
<proteinExistence type="predicted"/>
<reference evidence="1" key="1">
    <citation type="submission" date="2018-05" db="EMBL/GenBank/DDBJ databases">
        <authorList>
            <person name="Lanie J.A."/>
            <person name="Ng W.-L."/>
            <person name="Kazmierczak K.M."/>
            <person name="Andrzejewski T.M."/>
            <person name="Davidsen T.M."/>
            <person name="Wayne K.J."/>
            <person name="Tettelin H."/>
            <person name="Glass J.I."/>
            <person name="Rusch D."/>
            <person name="Podicherti R."/>
            <person name="Tsui H.-C.T."/>
            <person name="Winkler M.E."/>
        </authorList>
    </citation>
    <scope>NUCLEOTIDE SEQUENCE</scope>
</reference>
<dbReference type="AlphaFoldDB" id="A0A382BHC0"/>